<dbReference type="InterPro" id="IPR007419">
    <property type="entry name" value="BFD-like_2Fe2S-bd_dom"/>
</dbReference>
<evidence type="ECO:0000313" key="12">
    <source>
        <dbReference type="Proteomes" id="UP000585721"/>
    </source>
</evidence>
<evidence type="ECO:0000259" key="10">
    <source>
        <dbReference type="Pfam" id="PF04324"/>
    </source>
</evidence>
<sequence>MIICHCHAVNDRQIKEAVANGIDTVRGLNRELQVGNTCGQCLPHVRRVLEQTLMQIAEPSAKKVA</sequence>
<evidence type="ECO:0000256" key="5">
    <source>
        <dbReference type="ARBA" id="ARBA00023004"/>
    </source>
</evidence>
<dbReference type="InterPro" id="IPR052371">
    <property type="entry name" value="BFD-associated_ferredoxin"/>
</dbReference>
<name>A0A841GBM8_9GAMM</name>
<dbReference type="RefSeq" id="WP_188027270.1">
    <property type="nucleotide sequence ID" value="NZ_JACHGR010000008.1"/>
</dbReference>
<evidence type="ECO:0000256" key="6">
    <source>
        <dbReference type="ARBA" id="ARBA00023014"/>
    </source>
</evidence>
<evidence type="ECO:0000313" key="11">
    <source>
        <dbReference type="EMBL" id="MBB6056544.1"/>
    </source>
</evidence>
<accession>A0A841GBM8</accession>
<dbReference type="EMBL" id="JACHGR010000008">
    <property type="protein sequence ID" value="MBB6056544.1"/>
    <property type="molecule type" value="Genomic_DNA"/>
</dbReference>
<evidence type="ECO:0000256" key="2">
    <source>
        <dbReference type="ARBA" id="ARBA00022714"/>
    </source>
</evidence>
<feature type="domain" description="BFD-like [2Fe-2S]-binding" evidence="10">
    <location>
        <begin position="2"/>
        <end position="50"/>
    </location>
</feature>
<dbReference type="AlphaFoldDB" id="A0A841GBM8"/>
<dbReference type="PANTHER" id="PTHR37424:SF1">
    <property type="entry name" value="BACTERIOFERRITIN-ASSOCIATED FERREDOXIN"/>
    <property type="match status" value="1"/>
</dbReference>
<evidence type="ECO:0000256" key="4">
    <source>
        <dbReference type="ARBA" id="ARBA00022982"/>
    </source>
</evidence>
<evidence type="ECO:0000256" key="9">
    <source>
        <dbReference type="ARBA" id="ARBA00046332"/>
    </source>
</evidence>
<organism evidence="11 12">
    <name type="scientific">Tolumonas osonensis</name>
    <dbReference type="NCBI Taxonomy" id="675874"/>
    <lineage>
        <taxon>Bacteria</taxon>
        <taxon>Pseudomonadati</taxon>
        <taxon>Pseudomonadota</taxon>
        <taxon>Gammaproteobacteria</taxon>
        <taxon>Aeromonadales</taxon>
        <taxon>Aeromonadaceae</taxon>
        <taxon>Tolumonas</taxon>
    </lineage>
</organism>
<dbReference type="Proteomes" id="UP000585721">
    <property type="component" value="Unassembled WGS sequence"/>
</dbReference>
<dbReference type="Pfam" id="PF04324">
    <property type="entry name" value="Fer2_BFD"/>
    <property type="match status" value="1"/>
</dbReference>
<comment type="caution">
    <text evidence="11">The sequence shown here is derived from an EMBL/GenBank/DDBJ whole genome shotgun (WGS) entry which is preliminary data.</text>
</comment>
<dbReference type="InterPro" id="IPR041854">
    <property type="entry name" value="BFD-like_2Fe2S-bd_dom_sf"/>
</dbReference>
<keyword evidence="12" id="KW-1185">Reference proteome</keyword>
<reference evidence="11 12" key="1">
    <citation type="submission" date="2020-08" db="EMBL/GenBank/DDBJ databases">
        <title>Genomic Encyclopedia of Type Strains, Phase IV (KMG-IV): sequencing the most valuable type-strain genomes for metagenomic binning, comparative biology and taxonomic classification.</title>
        <authorList>
            <person name="Goeker M."/>
        </authorList>
    </citation>
    <scope>NUCLEOTIDE SEQUENCE [LARGE SCALE GENOMIC DNA]</scope>
    <source>
        <strain evidence="11 12">DSM 22975</strain>
    </source>
</reference>
<evidence type="ECO:0000256" key="1">
    <source>
        <dbReference type="ARBA" id="ARBA00022448"/>
    </source>
</evidence>
<keyword evidence="4" id="KW-0249">Electron transport</keyword>
<dbReference type="GO" id="GO:0051537">
    <property type="term" value="F:2 iron, 2 sulfur cluster binding"/>
    <property type="evidence" value="ECO:0007669"/>
    <property type="project" value="UniProtKB-KW"/>
</dbReference>
<proteinExistence type="inferred from homology"/>
<keyword evidence="5" id="KW-0408">Iron</keyword>
<comment type="cofactor">
    <cofactor evidence="7">
        <name>[2Fe-2S] cluster</name>
        <dbReference type="ChEBI" id="CHEBI:190135"/>
    </cofactor>
</comment>
<protein>
    <recommendedName>
        <fullName evidence="8">Bacterioferritin-associated ferredoxin</fullName>
    </recommendedName>
</protein>
<keyword evidence="1" id="KW-0813">Transport</keyword>
<keyword evidence="3" id="KW-0479">Metal-binding</keyword>
<dbReference type="GO" id="GO:0046872">
    <property type="term" value="F:metal ion binding"/>
    <property type="evidence" value="ECO:0007669"/>
    <property type="project" value="UniProtKB-KW"/>
</dbReference>
<comment type="similarity">
    <text evidence="9">Belongs to the Bfd family.</text>
</comment>
<gene>
    <name evidence="11" type="ORF">HNR75_002482</name>
</gene>
<evidence type="ECO:0000256" key="8">
    <source>
        <dbReference type="ARBA" id="ARBA00039386"/>
    </source>
</evidence>
<keyword evidence="6" id="KW-0411">Iron-sulfur</keyword>
<keyword evidence="2" id="KW-0001">2Fe-2S</keyword>
<evidence type="ECO:0000256" key="7">
    <source>
        <dbReference type="ARBA" id="ARBA00034078"/>
    </source>
</evidence>
<dbReference type="Gene3D" id="1.10.10.1100">
    <property type="entry name" value="BFD-like [2Fe-2S]-binding domain"/>
    <property type="match status" value="1"/>
</dbReference>
<dbReference type="PANTHER" id="PTHR37424">
    <property type="entry name" value="BACTERIOFERRITIN-ASSOCIATED FERREDOXIN"/>
    <property type="match status" value="1"/>
</dbReference>
<evidence type="ECO:0000256" key="3">
    <source>
        <dbReference type="ARBA" id="ARBA00022723"/>
    </source>
</evidence>